<dbReference type="PANTHER" id="PTHR48081">
    <property type="entry name" value="AB HYDROLASE SUPERFAMILY PROTEIN C4A8.06C"/>
    <property type="match status" value="1"/>
</dbReference>
<dbReference type="Pfam" id="PF07859">
    <property type="entry name" value="Abhydrolase_3"/>
    <property type="match status" value="1"/>
</dbReference>
<evidence type="ECO:0000256" key="1">
    <source>
        <dbReference type="ARBA" id="ARBA00022801"/>
    </source>
</evidence>
<organism evidence="3 4">
    <name type="scientific">Calocera cornea HHB12733</name>
    <dbReference type="NCBI Taxonomy" id="1353952"/>
    <lineage>
        <taxon>Eukaryota</taxon>
        <taxon>Fungi</taxon>
        <taxon>Dikarya</taxon>
        <taxon>Basidiomycota</taxon>
        <taxon>Agaricomycotina</taxon>
        <taxon>Dacrymycetes</taxon>
        <taxon>Dacrymycetales</taxon>
        <taxon>Dacrymycetaceae</taxon>
        <taxon>Calocera</taxon>
    </lineage>
</organism>
<dbReference type="EMBL" id="KV424058">
    <property type="protein sequence ID" value="KZT52697.1"/>
    <property type="molecule type" value="Genomic_DNA"/>
</dbReference>
<gene>
    <name evidence="3" type="ORF">CALCODRAFT_501963</name>
</gene>
<evidence type="ECO:0000313" key="3">
    <source>
        <dbReference type="EMBL" id="KZT52697.1"/>
    </source>
</evidence>
<evidence type="ECO:0000259" key="2">
    <source>
        <dbReference type="Pfam" id="PF07859"/>
    </source>
</evidence>
<feature type="non-terminal residue" evidence="3">
    <location>
        <position position="270"/>
    </location>
</feature>
<feature type="domain" description="Alpha/beta hydrolase fold-3" evidence="2">
    <location>
        <begin position="43"/>
        <end position="158"/>
    </location>
</feature>
<reference evidence="3 4" key="1">
    <citation type="journal article" date="2016" name="Mol. Biol. Evol.">
        <title>Comparative Genomics of Early-Diverging Mushroom-Forming Fungi Provides Insights into the Origins of Lignocellulose Decay Capabilities.</title>
        <authorList>
            <person name="Nagy L.G."/>
            <person name="Riley R."/>
            <person name="Tritt A."/>
            <person name="Adam C."/>
            <person name="Daum C."/>
            <person name="Floudas D."/>
            <person name="Sun H."/>
            <person name="Yadav J.S."/>
            <person name="Pangilinan J."/>
            <person name="Larsson K.H."/>
            <person name="Matsuura K."/>
            <person name="Barry K."/>
            <person name="Labutti K."/>
            <person name="Kuo R."/>
            <person name="Ohm R.A."/>
            <person name="Bhattacharya S.S."/>
            <person name="Shirouzu T."/>
            <person name="Yoshinaga Y."/>
            <person name="Martin F.M."/>
            <person name="Grigoriev I.V."/>
            <person name="Hibbett D.S."/>
        </authorList>
    </citation>
    <scope>NUCLEOTIDE SEQUENCE [LARGE SCALE GENOMIC DNA]</scope>
    <source>
        <strain evidence="3 4">HHB12733</strain>
    </source>
</reference>
<dbReference type="STRING" id="1353952.A0A165DFF4"/>
<dbReference type="InterPro" id="IPR050300">
    <property type="entry name" value="GDXG_lipolytic_enzyme"/>
</dbReference>
<dbReference type="InterPro" id="IPR013094">
    <property type="entry name" value="AB_hydrolase_3"/>
</dbReference>
<evidence type="ECO:0000313" key="4">
    <source>
        <dbReference type="Proteomes" id="UP000076842"/>
    </source>
</evidence>
<keyword evidence="4" id="KW-1185">Reference proteome</keyword>
<dbReference type="Gene3D" id="3.40.50.1820">
    <property type="entry name" value="alpha/beta hydrolase"/>
    <property type="match status" value="1"/>
</dbReference>
<keyword evidence="1 3" id="KW-0378">Hydrolase</keyword>
<dbReference type="InterPro" id="IPR029058">
    <property type="entry name" value="AB_hydrolase_fold"/>
</dbReference>
<dbReference type="Proteomes" id="UP000076842">
    <property type="component" value="Unassembled WGS sequence"/>
</dbReference>
<dbReference type="OrthoDB" id="408631at2759"/>
<name>A0A165DFF4_9BASI</name>
<accession>A0A165DFF4</accession>
<sequence length="270" mass="29209">MSWTPPNPPRDFVYKTASGVPIQLSLWLPSKPHPKSTTGAPVIIWFHPGSWVSGARGDISRVQVATALDAGWAFVSADYRLAPQVKVRQQLEDAVDAIEWVRAGNLDKEGVDGKKLVVAGSSAGGLLSLLAAHQLTEPPLAMYAVYPGCDLTLPEMSNKVQFPAPIAWDDVKGYLDPSGPVISNSPGDVDFSTFTPRGRTRAAFYLSQEGNALEHILDAGEEVTPYDAKAHLKSWSRIVIIHGTEDKMVPYTVSTQLAEALEKGGNEHLL</sequence>
<proteinExistence type="predicted"/>
<dbReference type="InParanoid" id="A0A165DFF4"/>
<dbReference type="AlphaFoldDB" id="A0A165DFF4"/>
<dbReference type="GO" id="GO:0016787">
    <property type="term" value="F:hydrolase activity"/>
    <property type="evidence" value="ECO:0007669"/>
    <property type="project" value="UniProtKB-KW"/>
</dbReference>
<dbReference type="SUPFAM" id="SSF53474">
    <property type="entry name" value="alpha/beta-Hydrolases"/>
    <property type="match status" value="1"/>
</dbReference>
<protein>
    <submittedName>
        <fullName evidence="3">Alpha/beta-hydrolase</fullName>
    </submittedName>
</protein>